<proteinExistence type="inferred from homology"/>
<dbReference type="OrthoDB" id="9805576at2"/>
<dbReference type="RefSeq" id="WP_043920015.1">
    <property type="nucleotide sequence ID" value="NZ_FZPF01000001.1"/>
</dbReference>
<dbReference type="Proteomes" id="UP000032232">
    <property type="component" value="Unassembled WGS sequence"/>
</dbReference>
<dbReference type="GO" id="GO:0008741">
    <property type="term" value="F:ribulokinase activity"/>
    <property type="evidence" value="ECO:0007669"/>
    <property type="project" value="UniProtKB-EC"/>
</dbReference>
<dbReference type="GO" id="GO:0019569">
    <property type="term" value="P:L-arabinose catabolic process to D-xylulose 5-phosphate"/>
    <property type="evidence" value="ECO:0007669"/>
    <property type="project" value="InterPro"/>
</dbReference>
<dbReference type="PIRSF" id="PIRSF000538">
    <property type="entry name" value="GlpK"/>
    <property type="match status" value="1"/>
</dbReference>
<dbReference type="AlphaFoldDB" id="A0A0D1EB01"/>
<dbReference type="InterPro" id="IPR018484">
    <property type="entry name" value="FGGY_N"/>
</dbReference>
<dbReference type="PANTHER" id="PTHR43435">
    <property type="entry name" value="RIBULOKINASE"/>
    <property type="match status" value="1"/>
</dbReference>
<comment type="caution">
    <text evidence="10">The sequence shown here is derived from an EMBL/GenBank/DDBJ whole genome shotgun (WGS) entry which is preliminary data.</text>
</comment>
<dbReference type="Gene3D" id="3.30.420.40">
    <property type="match status" value="2"/>
</dbReference>
<dbReference type="CDD" id="cd07781">
    <property type="entry name" value="ASKHA_NBD_FGGY_L-RBK"/>
    <property type="match status" value="1"/>
</dbReference>
<feature type="domain" description="Carbohydrate kinase FGGY N-terminal" evidence="8">
    <location>
        <begin position="6"/>
        <end position="253"/>
    </location>
</feature>
<dbReference type="PATRIC" id="fig|935700.4.peg.3351"/>
<evidence type="ECO:0000256" key="3">
    <source>
        <dbReference type="ARBA" id="ARBA00022777"/>
    </source>
</evidence>
<dbReference type="Pfam" id="PF00370">
    <property type="entry name" value="FGGY_N"/>
    <property type="match status" value="1"/>
</dbReference>
<dbReference type="InterPro" id="IPR018485">
    <property type="entry name" value="FGGY_C"/>
</dbReference>
<gene>
    <name evidence="10" type="primary">araB_1</name>
    <name evidence="10" type="ORF">jaqu_32440</name>
</gene>
<evidence type="ECO:0000313" key="10">
    <source>
        <dbReference type="EMBL" id="KIT14919.1"/>
    </source>
</evidence>
<keyword evidence="1 7" id="KW-0808">Transferase</keyword>
<dbReference type="GO" id="GO:0019150">
    <property type="term" value="F:D-ribulokinase activity"/>
    <property type="evidence" value="ECO:0007669"/>
    <property type="project" value="TreeGrafter"/>
</dbReference>
<dbReference type="InterPro" id="IPR005929">
    <property type="entry name" value="Ribulokinase"/>
</dbReference>
<dbReference type="InterPro" id="IPR043129">
    <property type="entry name" value="ATPase_NBD"/>
</dbReference>
<accession>A0A0D1EB01</accession>
<keyword evidence="4" id="KW-0067">ATP-binding</keyword>
<evidence type="ECO:0000259" key="9">
    <source>
        <dbReference type="Pfam" id="PF02782"/>
    </source>
</evidence>
<evidence type="ECO:0000256" key="5">
    <source>
        <dbReference type="ARBA" id="ARBA00022935"/>
    </source>
</evidence>
<reference evidence="10 11" key="1">
    <citation type="submission" date="2015-02" db="EMBL/GenBank/DDBJ databases">
        <title>Genome Sequence of Jannaschia aquimarina DSM28248, a member of the Roseobacter clade.</title>
        <authorList>
            <person name="Voget S."/>
            <person name="Daniel R."/>
        </authorList>
    </citation>
    <scope>NUCLEOTIDE SEQUENCE [LARGE SCALE GENOMIC DNA]</scope>
    <source>
        <strain evidence="10 11">GSW-M26</strain>
    </source>
</reference>
<evidence type="ECO:0000256" key="1">
    <source>
        <dbReference type="ARBA" id="ARBA00022679"/>
    </source>
</evidence>
<sequence length="497" mass="52291">MTGTHVIGIDGGTEGLRARVFDLTGRSLGDHSAPYETDFPAPGRAEQDPDAWWRACGEAVRGAVAASGVDTGSIAALACDTTSCTVVALDEDGAPLRPCLLWMDVRAHEEAADILATGDPALRVNGAGAGPLSPEWMLPKALWIKRNQPDILARATKVGEYQDFLTFRLTGRWCASLNNLTMRWHYQTQHGGWPDSLLARLDLSDLREKWPSDIAAPGEVVGPLTPAAADHLGLSTGVQVVQGGADAFIGMIGLGVTQPGDLALITGSSHLQLGIAAGETHAAGVWGTYADCVYPGRPVIEGGQTSTGSIIAWFKRNFAPGTPYDDLNAAAAALPPGAEGLLAVDHFQGNRTPHTDALARGAITGLTLKHSPAHVYRALIEGVCLGTRAIVDAFGDAFEAKRIVVAGGATNAPFWLQIHADTLGLPLEITEQPEAPCLGSAILAAYGAGAFDSIDAGCAAMVRTARVIEPDMDAHAAYAPIYDRYRTAYHALKEVRE</sequence>
<evidence type="ECO:0000313" key="11">
    <source>
        <dbReference type="Proteomes" id="UP000032232"/>
    </source>
</evidence>
<comment type="similarity">
    <text evidence="7">Belongs to the FGGY kinase family.</text>
</comment>
<evidence type="ECO:0000256" key="4">
    <source>
        <dbReference type="ARBA" id="ARBA00022840"/>
    </source>
</evidence>
<evidence type="ECO:0000259" key="8">
    <source>
        <dbReference type="Pfam" id="PF00370"/>
    </source>
</evidence>
<dbReference type="Pfam" id="PF02782">
    <property type="entry name" value="FGGY_C"/>
    <property type="match status" value="1"/>
</dbReference>
<protein>
    <submittedName>
        <fullName evidence="10">AraB_1 protein</fullName>
        <ecNumber evidence="10">2.7.1.16</ecNumber>
    </submittedName>
</protein>
<dbReference type="PROSITE" id="PS00445">
    <property type="entry name" value="FGGY_KINASES_2"/>
    <property type="match status" value="1"/>
</dbReference>
<keyword evidence="6" id="KW-0119">Carbohydrate metabolism</keyword>
<keyword evidence="2" id="KW-0547">Nucleotide-binding</keyword>
<dbReference type="EMBL" id="JYFE01000060">
    <property type="protein sequence ID" value="KIT14919.1"/>
    <property type="molecule type" value="Genomic_DNA"/>
</dbReference>
<evidence type="ECO:0000256" key="7">
    <source>
        <dbReference type="RuleBase" id="RU003733"/>
    </source>
</evidence>
<keyword evidence="3 7" id="KW-0418">Kinase</keyword>
<dbReference type="GO" id="GO:0005737">
    <property type="term" value="C:cytoplasm"/>
    <property type="evidence" value="ECO:0007669"/>
    <property type="project" value="TreeGrafter"/>
</dbReference>
<evidence type="ECO:0000256" key="6">
    <source>
        <dbReference type="ARBA" id="ARBA00023277"/>
    </source>
</evidence>
<dbReference type="STRING" id="935700.jaqu_32440"/>
<dbReference type="InterPro" id="IPR000577">
    <property type="entry name" value="Carb_kinase_FGGY"/>
</dbReference>
<dbReference type="EC" id="2.7.1.16" evidence="10"/>
<dbReference type="SUPFAM" id="SSF53067">
    <property type="entry name" value="Actin-like ATPase domain"/>
    <property type="match status" value="2"/>
</dbReference>
<feature type="domain" description="Carbohydrate kinase FGGY C-terminal" evidence="9">
    <location>
        <begin position="264"/>
        <end position="447"/>
    </location>
</feature>
<evidence type="ECO:0000256" key="2">
    <source>
        <dbReference type="ARBA" id="ARBA00022741"/>
    </source>
</evidence>
<dbReference type="InterPro" id="IPR018483">
    <property type="entry name" value="Carb_kinase_FGGY_CS"/>
</dbReference>
<dbReference type="PANTHER" id="PTHR43435:SF4">
    <property type="entry name" value="FGGY CARBOHYDRATE KINASE DOMAIN-CONTAINING PROTEIN"/>
    <property type="match status" value="1"/>
</dbReference>
<organism evidence="10 11">
    <name type="scientific">Jannaschia aquimarina</name>
    <dbReference type="NCBI Taxonomy" id="935700"/>
    <lineage>
        <taxon>Bacteria</taxon>
        <taxon>Pseudomonadati</taxon>
        <taxon>Pseudomonadota</taxon>
        <taxon>Alphaproteobacteria</taxon>
        <taxon>Rhodobacterales</taxon>
        <taxon>Roseobacteraceae</taxon>
        <taxon>Jannaschia</taxon>
    </lineage>
</organism>
<dbReference type="GO" id="GO:0005524">
    <property type="term" value="F:ATP binding"/>
    <property type="evidence" value="ECO:0007669"/>
    <property type="project" value="UniProtKB-KW"/>
</dbReference>
<keyword evidence="5" id="KW-0054">Arabinose catabolism</keyword>
<keyword evidence="11" id="KW-1185">Reference proteome</keyword>
<name>A0A0D1EB01_9RHOB</name>